<comment type="similarity">
    <text evidence="2 8">Belongs to the carbamoyltransferase HypF family.</text>
</comment>
<dbReference type="Pfam" id="PF01300">
    <property type="entry name" value="Sua5_yciO_yrdC"/>
    <property type="match status" value="1"/>
</dbReference>
<evidence type="ECO:0000256" key="9">
    <source>
        <dbReference type="PROSITE-ProRule" id="PRU00520"/>
    </source>
</evidence>
<feature type="active site" evidence="9">
    <location>
        <position position="26"/>
    </location>
</feature>
<dbReference type="InterPro" id="IPR055128">
    <property type="entry name" value="HypF_C_2"/>
</dbReference>
<comment type="catalytic activity">
    <reaction evidence="7">
        <text>C-terminal L-cysteinyl-[HypE protein] + carbamoyl phosphate + ATP + H2O = C-terminal S-carboxamide-L-cysteinyl-[HypE protein] + AMP + phosphate + diphosphate + H(+)</text>
        <dbReference type="Rhea" id="RHEA:55636"/>
        <dbReference type="Rhea" id="RHEA-COMP:14247"/>
        <dbReference type="Rhea" id="RHEA-COMP:14392"/>
        <dbReference type="ChEBI" id="CHEBI:15377"/>
        <dbReference type="ChEBI" id="CHEBI:15378"/>
        <dbReference type="ChEBI" id="CHEBI:30616"/>
        <dbReference type="ChEBI" id="CHEBI:33019"/>
        <dbReference type="ChEBI" id="CHEBI:43474"/>
        <dbReference type="ChEBI" id="CHEBI:58228"/>
        <dbReference type="ChEBI" id="CHEBI:76913"/>
        <dbReference type="ChEBI" id="CHEBI:139126"/>
        <dbReference type="ChEBI" id="CHEBI:456215"/>
    </reaction>
</comment>
<dbReference type="Gene3D" id="3.30.420.40">
    <property type="match status" value="1"/>
</dbReference>
<dbReference type="Gene3D" id="3.90.870.50">
    <property type="match status" value="1"/>
</dbReference>
<evidence type="ECO:0000256" key="6">
    <source>
        <dbReference type="ARBA" id="ARBA00022833"/>
    </source>
</evidence>
<dbReference type="InterPro" id="IPR001792">
    <property type="entry name" value="Acylphosphatase-like_dom"/>
</dbReference>
<dbReference type="InterPro" id="IPR004421">
    <property type="entry name" value="Carbamoyltransferase_HypF"/>
</dbReference>
<keyword evidence="13" id="KW-1185">Reference proteome</keyword>
<evidence type="ECO:0000313" key="12">
    <source>
        <dbReference type="EMBL" id="GAA1509673.1"/>
    </source>
</evidence>
<dbReference type="Pfam" id="PF00708">
    <property type="entry name" value="Acylphosphatase"/>
    <property type="match status" value="1"/>
</dbReference>
<keyword evidence="4" id="KW-0479">Metal-binding</keyword>
<dbReference type="Pfam" id="PF17788">
    <property type="entry name" value="HypF_C"/>
    <property type="match status" value="1"/>
</dbReference>
<reference evidence="12 13" key="1">
    <citation type="journal article" date="2019" name="Int. J. Syst. Evol. Microbiol.">
        <title>The Global Catalogue of Microorganisms (GCM) 10K type strain sequencing project: providing services to taxonomists for standard genome sequencing and annotation.</title>
        <authorList>
            <consortium name="The Broad Institute Genomics Platform"/>
            <consortium name="The Broad Institute Genome Sequencing Center for Infectious Disease"/>
            <person name="Wu L."/>
            <person name="Ma J."/>
        </authorList>
    </citation>
    <scope>NUCLEOTIDE SEQUENCE [LARGE SCALE GENOMIC DNA]</scope>
    <source>
        <strain evidence="12 13">JCM 14942</strain>
    </source>
</reference>
<keyword evidence="6" id="KW-0862">Zinc</keyword>
<dbReference type="PANTHER" id="PTHR42959">
    <property type="entry name" value="CARBAMOYLTRANSFERASE"/>
    <property type="match status" value="1"/>
</dbReference>
<evidence type="ECO:0000256" key="4">
    <source>
        <dbReference type="ARBA" id="ARBA00022723"/>
    </source>
</evidence>
<keyword evidence="9" id="KW-0378">Hydrolase</keyword>
<evidence type="ECO:0000256" key="2">
    <source>
        <dbReference type="ARBA" id="ARBA00008097"/>
    </source>
</evidence>
<evidence type="ECO:0000256" key="5">
    <source>
        <dbReference type="ARBA" id="ARBA00022771"/>
    </source>
</evidence>
<dbReference type="NCBIfam" id="TIGR00143">
    <property type="entry name" value="hypF"/>
    <property type="match status" value="1"/>
</dbReference>
<dbReference type="PROSITE" id="PS51163">
    <property type="entry name" value="YRDC"/>
    <property type="match status" value="1"/>
</dbReference>
<dbReference type="InterPro" id="IPR017968">
    <property type="entry name" value="Acylphosphatase_CS"/>
</dbReference>
<evidence type="ECO:0000259" key="10">
    <source>
        <dbReference type="PROSITE" id="PS51160"/>
    </source>
</evidence>
<dbReference type="InterPro" id="IPR011125">
    <property type="entry name" value="Znf_HypF"/>
</dbReference>
<dbReference type="RefSeq" id="WP_141004469.1">
    <property type="nucleotide sequence ID" value="NZ_BAAAOR010000009.1"/>
</dbReference>
<dbReference type="EC" id="6.2.-.-" evidence="8"/>
<dbReference type="PANTHER" id="PTHR42959:SF1">
    <property type="entry name" value="CARBAMOYLTRANSFERASE HYPF"/>
    <property type="match status" value="1"/>
</dbReference>
<dbReference type="Gene3D" id="3.30.420.360">
    <property type="match status" value="1"/>
</dbReference>
<dbReference type="InterPro" id="IPR041440">
    <property type="entry name" value="HypF_C"/>
</dbReference>
<accession>A0ABN2A2K2</accession>
<evidence type="ECO:0000256" key="1">
    <source>
        <dbReference type="ARBA" id="ARBA00004711"/>
    </source>
</evidence>
<name>A0ABN2A2K2_9ACTN</name>
<dbReference type="Pfam" id="PF07503">
    <property type="entry name" value="zf-HYPF"/>
    <property type="match status" value="2"/>
</dbReference>
<keyword evidence="5" id="KW-0863">Zinc-finger</keyword>
<feature type="domain" description="YrdC-like" evidence="11">
    <location>
        <begin position="212"/>
        <end position="408"/>
    </location>
</feature>
<dbReference type="PIRSF" id="PIRSF006256">
    <property type="entry name" value="CMPcnvr_hdrg_mat"/>
    <property type="match status" value="1"/>
</dbReference>
<dbReference type="Pfam" id="PF22521">
    <property type="entry name" value="HypF_C_2"/>
    <property type="match status" value="1"/>
</dbReference>
<protein>
    <recommendedName>
        <fullName evidence="8">Carbamoyltransferase</fullName>
        <ecNumber evidence="8">6.2.-.-</ecNumber>
    </recommendedName>
</protein>
<comment type="pathway">
    <text evidence="1">Protein modification; [NiFe] hydrogenase maturation.</text>
</comment>
<dbReference type="InterPro" id="IPR036046">
    <property type="entry name" value="Acylphosphatase-like_dom_sf"/>
</dbReference>
<sequence length="787" mass="83590">MSATSHQQAVGRSIEVRGVVQGVGFRPHVARLAARHRIAGEVGNDELSVFIEAEGTAAELDAFVAALTAELPPLAVVLDVRVTERAVLGASGFRIVPSRHRAGARTLVPPDVAVCDDCLAELRDPGDRRYRHAFITCTNCGPRFTIITDLPYDRPATTMRDFPLCRACEAEYADPADRRHHAQPLSCHVCGPRLWWEPTAGPDADSVVLGDDEVLALAQGMLAAGRIVAVKGVGGFHLACDATSESAVRLLRERKRRPHKPLAVMAKDVGTARRVVEVSPAAEAALLQPSRPIVLLPRRDGSPLAATVAGNLDEIGVMLPYAPLHHLLFEPVPGREGPVAPALLVMTSGNLADEPLAFTNDDARARLARIADGFLMHDREIAVPCEDSVVTIQDEAGQAEVPVRRSRGYAPLPVALDHPVVSTGPTVLAVGAEVKNTFCLVREDLAFVSAHIGDMGSLESQVAFGRSVDQLVRLRDAETELVVADLHPGYATRRWAEDYCATLGRPLITVQHHHAHLAALLVDRYRVGTPVLGVTYDGTGYGCDRQIWGGEVLSMGEDLATFERAGHLAPLVLPGGEAAVRNPFRTALALLAAAGAGEDWTPEDVPPAEVALVRSQLASGTGCVTTTSAGRLFDGVAALLGVRQRVGYEAQAAVELEMLARRARRTTPVEMAVADGLVDWRPAVRDIVAGLARGADRGALAKGFHLALAAATAGLVVTEAEHRQVGMVGLTGGVFANRVLTAALRQHLTTAGLEVLTHRRVPCNDAGLALGQAAIGRAIAAREKGVR</sequence>
<evidence type="ECO:0000313" key="13">
    <source>
        <dbReference type="Proteomes" id="UP001500842"/>
    </source>
</evidence>
<evidence type="ECO:0000259" key="11">
    <source>
        <dbReference type="PROSITE" id="PS51163"/>
    </source>
</evidence>
<dbReference type="Gene3D" id="3.30.110.120">
    <property type="match status" value="1"/>
</dbReference>
<feature type="active site" evidence="9">
    <location>
        <position position="44"/>
    </location>
</feature>
<dbReference type="InterPro" id="IPR017945">
    <property type="entry name" value="DHBP_synth_RibB-like_a/b_dom"/>
</dbReference>
<comment type="caution">
    <text evidence="12">The sequence shown here is derived from an EMBL/GenBank/DDBJ whole genome shotgun (WGS) entry which is preliminary data.</text>
</comment>
<organism evidence="12 13">
    <name type="scientific">Nocardioides humi</name>
    <dbReference type="NCBI Taxonomy" id="449461"/>
    <lineage>
        <taxon>Bacteria</taxon>
        <taxon>Bacillati</taxon>
        <taxon>Actinomycetota</taxon>
        <taxon>Actinomycetes</taxon>
        <taxon>Propionibacteriales</taxon>
        <taxon>Nocardioidaceae</taxon>
        <taxon>Nocardioides</taxon>
    </lineage>
</organism>
<dbReference type="PROSITE" id="PS51160">
    <property type="entry name" value="ACYLPHOSPHATASE_3"/>
    <property type="match status" value="1"/>
</dbReference>
<comment type="catalytic activity">
    <reaction evidence="9">
        <text>an acyl phosphate + H2O = a carboxylate + phosphate + H(+)</text>
        <dbReference type="Rhea" id="RHEA:14965"/>
        <dbReference type="ChEBI" id="CHEBI:15377"/>
        <dbReference type="ChEBI" id="CHEBI:15378"/>
        <dbReference type="ChEBI" id="CHEBI:29067"/>
        <dbReference type="ChEBI" id="CHEBI:43474"/>
        <dbReference type="ChEBI" id="CHEBI:59918"/>
        <dbReference type="EC" id="3.6.1.7"/>
    </reaction>
</comment>
<dbReference type="PROSITE" id="PS00150">
    <property type="entry name" value="ACYLPHOSPHATASE_1"/>
    <property type="match status" value="1"/>
</dbReference>
<dbReference type="InterPro" id="IPR051060">
    <property type="entry name" value="Carbamoyltrans_HypF-like"/>
</dbReference>
<gene>
    <name evidence="12" type="primary">hypF</name>
    <name evidence="12" type="ORF">GCM10009788_12510</name>
</gene>
<dbReference type="SUPFAM" id="SSF55821">
    <property type="entry name" value="YrdC/RibB"/>
    <property type="match status" value="1"/>
</dbReference>
<dbReference type="EMBL" id="BAAAOR010000009">
    <property type="protein sequence ID" value="GAA1509673.1"/>
    <property type="molecule type" value="Genomic_DNA"/>
</dbReference>
<evidence type="ECO:0000256" key="8">
    <source>
        <dbReference type="PIRNR" id="PIRNR006256"/>
    </source>
</evidence>
<dbReference type="SUPFAM" id="SSF54975">
    <property type="entry name" value="Acylphosphatase/BLUF domain-like"/>
    <property type="match status" value="1"/>
</dbReference>
<evidence type="ECO:0000256" key="7">
    <source>
        <dbReference type="ARBA" id="ARBA00048220"/>
    </source>
</evidence>
<dbReference type="InterPro" id="IPR006070">
    <property type="entry name" value="Sua5-like_dom"/>
</dbReference>
<evidence type="ECO:0000256" key="3">
    <source>
        <dbReference type="ARBA" id="ARBA00022598"/>
    </source>
</evidence>
<feature type="domain" description="Acylphosphatase-like" evidence="10">
    <location>
        <begin position="11"/>
        <end position="97"/>
    </location>
</feature>
<proteinExistence type="inferred from homology"/>
<keyword evidence="3" id="KW-0436">Ligase</keyword>
<dbReference type="Proteomes" id="UP001500842">
    <property type="component" value="Unassembled WGS sequence"/>
</dbReference>